<dbReference type="AlphaFoldDB" id="A0A6B0U993"/>
<sequence>MTASTLSPCSALATAWSTASCCLVHESLDSTNMLASASSLAKWSTQPTHHLCCRNRDTMELPRAPLPPYTSTRPAADAMLSPLLLLLLLLADAD</sequence>
<accession>A0A6B0U993</accession>
<name>A0A6B0U993_IXORI</name>
<organism evidence="1">
    <name type="scientific">Ixodes ricinus</name>
    <name type="common">Common tick</name>
    <name type="synonym">Acarus ricinus</name>
    <dbReference type="NCBI Taxonomy" id="34613"/>
    <lineage>
        <taxon>Eukaryota</taxon>
        <taxon>Metazoa</taxon>
        <taxon>Ecdysozoa</taxon>
        <taxon>Arthropoda</taxon>
        <taxon>Chelicerata</taxon>
        <taxon>Arachnida</taxon>
        <taxon>Acari</taxon>
        <taxon>Parasitiformes</taxon>
        <taxon>Ixodida</taxon>
        <taxon>Ixodoidea</taxon>
        <taxon>Ixodidae</taxon>
        <taxon>Ixodinae</taxon>
        <taxon>Ixodes</taxon>
    </lineage>
</organism>
<protein>
    <submittedName>
        <fullName evidence="1">Putative secreted protein</fullName>
    </submittedName>
</protein>
<evidence type="ECO:0000313" key="1">
    <source>
        <dbReference type="EMBL" id="MXU86981.1"/>
    </source>
</evidence>
<reference evidence="1" key="1">
    <citation type="submission" date="2019-12" db="EMBL/GenBank/DDBJ databases">
        <title>An insight into the sialome of adult female Ixodes ricinus ticks feeding for 6 days.</title>
        <authorList>
            <person name="Perner J."/>
            <person name="Ribeiro J.M.C."/>
        </authorList>
    </citation>
    <scope>NUCLEOTIDE SEQUENCE</scope>
    <source>
        <strain evidence="1">Semi-engorged</strain>
        <tissue evidence="1">Salivary glands</tissue>
    </source>
</reference>
<proteinExistence type="predicted"/>
<dbReference type="EMBL" id="GIFC01004898">
    <property type="protein sequence ID" value="MXU86981.1"/>
    <property type="molecule type" value="Transcribed_RNA"/>
</dbReference>